<accession>A0AAW1PWG7</accession>
<name>A0AAW1PWG7_9CHLO</name>
<reference evidence="1 2" key="1">
    <citation type="journal article" date="2024" name="Nat. Commun.">
        <title>Phylogenomics reveals the evolutionary origins of lichenization in chlorophyte algae.</title>
        <authorList>
            <person name="Puginier C."/>
            <person name="Libourel C."/>
            <person name="Otte J."/>
            <person name="Skaloud P."/>
            <person name="Haon M."/>
            <person name="Grisel S."/>
            <person name="Petersen M."/>
            <person name="Berrin J.G."/>
            <person name="Delaux P.M."/>
            <person name="Dal Grande F."/>
            <person name="Keller J."/>
        </authorList>
    </citation>
    <scope>NUCLEOTIDE SEQUENCE [LARGE SCALE GENOMIC DNA]</scope>
    <source>
        <strain evidence="1 2">SAG 2043</strain>
    </source>
</reference>
<dbReference type="Proteomes" id="UP001489004">
    <property type="component" value="Unassembled WGS sequence"/>
</dbReference>
<protein>
    <submittedName>
        <fullName evidence="1">Uncharacterized protein</fullName>
    </submittedName>
</protein>
<organism evidence="1 2">
    <name type="scientific">[Myrmecia] bisecta</name>
    <dbReference type="NCBI Taxonomy" id="41462"/>
    <lineage>
        <taxon>Eukaryota</taxon>
        <taxon>Viridiplantae</taxon>
        <taxon>Chlorophyta</taxon>
        <taxon>core chlorophytes</taxon>
        <taxon>Trebouxiophyceae</taxon>
        <taxon>Trebouxiales</taxon>
        <taxon>Trebouxiaceae</taxon>
        <taxon>Myrmecia</taxon>
    </lineage>
</organism>
<sequence>MGHVGDPRALIGPAAEPQPNLAADELLPVRQGVVIMMRHIATLSLLLLAVPLAPASADDHDCFVGSPPQCKSALVNDTSCRGVFSNDINAWQSMDCDYVIYDVKAPTPSNNYIVVHCGGRGCDSYTEDIGDFAYNVTGFNLFGLRQCSGIDSTTCTLQRSADDALHLTWTMPSQSPELGLGFNPPALIEYAKQPASQMLFLHEFDGLPSYPWGLPCNATQPAYVCVNSWDDDAAFNRKFYGTPGSPGIQQLLGSIGHTPIMPCPVEVIDARNSSATPGFVPGPSYGHYITSNRSPALPCSGIYYQPVSQGWAWEMQGYVTAGINLAITKAKEGNTSAYTDVLEPVAKAIRLALSGSANFSTISFATS</sequence>
<evidence type="ECO:0000313" key="2">
    <source>
        <dbReference type="Proteomes" id="UP001489004"/>
    </source>
</evidence>
<proteinExistence type="predicted"/>
<gene>
    <name evidence="1" type="ORF">WJX72_002593</name>
</gene>
<comment type="caution">
    <text evidence="1">The sequence shown here is derived from an EMBL/GenBank/DDBJ whole genome shotgun (WGS) entry which is preliminary data.</text>
</comment>
<dbReference type="AlphaFoldDB" id="A0AAW1PWG7"/>
<evidence type="ECO:0000313" key="1">
    <source>
        <dbReference type="EMBL" id="KAK9812720.1"/>
    </source>
</evidence>
<keyword evidence="2" id="KW-1185">Reference proteome</keyword>
<dbReference type="EMBL" id="JALJOR010000008">
    <property type="protein sequence ID" value="KAK9812720.1"/>
    <property type="molecule type" value="Genomic_DNA"/>
</dbReference>